<dbReference type="GO" id="GO:0098505">
    <property type="term" value="F:G-rich strand telomeric DNA binding"/>
    <property type="evidence" value="ECO:0007669"/>
    <property type="project" value="TreeGrafter"/>
</dbReference>
<comment type="caution">
    <text evidence="3">The sequence shown here is derived from an EMBL/GenBank/DDBJ whole genome shotgun (WGS) entry which is preliminary data.</text>
</comment>
<organism evidence="3 4">
    <name type="scientific">Zizania palustris</name>
    <name type="common">Northern wild rice</name>
    <dbReference type="NCBI Taxonomy" id="103762"/>
    <lineage>
        <taxon>Eukaryota</taxon>
        <taxon>Viridiplantae</taxon>
        <taxon>Streptophyta</taxon>
        <taxon>Embryophyta</taxon>
        <taxon>Tracheophyta</taxon>
        <taxon>Spermatophyta</taxon>
        <taxon>Magnoliopsida</taxon>
        <taxon>Liliopsida</taxon>
        <taxon>Poales</taxon>
        <taxon>Poaceae</taxon>
        <taxon>BOP clade</taxon>
        <taxon>Oryzoideae</taxon>
        <taxon>Oryzeae</taxon>
        <taxon>Zizaniinae</taxon>
        <taxon>Zizania</taxon>
    </lineage>
</organism>
<gene>
    <name evidence="3" type="ORF">GUJ93_ZPchr0006g43072</name>
</gene>
<dbReference type="GO" id="GO:0016233">
    <property type="term" value="P:telomere capping"/>
    <property type="evidence" value="ECO:0007669"/>
    <property type="project" value="TreeGrafter"/>
</dbReference>
<evidence type="ECO:0000259" key="2">
    <source>
        <dbReference type="Pfam" id="PF25507"/>
    </source>
</evidence>
<dbReference type="PANTHER" id="PTHR14513">
    <property type="entry name" value="PROTECTION OF TELOMERES 1"/>
    <property type="match status" value="1"/>
</dbReference>
<dbReference type="GO" id="GO:0000783">
    <property type="term" value="C:nuclear telomere cap complex"/>
    <property type="evidence" value="ECO:0007669"/>
    <property type="project" value="TreeGrafter"/>
</dbReference>
<keyword evidence="4" id="KW-1185">Reference proteome</keyword>
<dbReference type="OrthoDB" id="2186770at2759"/>
<feature type="region of interest" description="Disordered" evidence="1">
    <location>
        <begin position="200"/>
        <end position="245"/>
    </location>
</feature>
<evidence type="ECO:0000313" key="3">
    <source>
        <dbReference type="EMBL" id="KAG8073293.1"/>
    </source>
</evidence>
<evidence type="ECO:0000313" key="4">
    <source>
        <dbReference type="Proteomes" id="UP000729402"/>
    </source>
</evidence>
<sequence length="302" mass="32526">MGLFDKASHFHALASSSSLDQSKDSASSTSQQQSTSSRTRPQNSDVMHELSDALCINLQIMSDVMEHKRVSYITLMKSLTHEEVIHKFKTLVRVVAGYSCQHNDLSLMVAGCHGMKLTLEDPRARIHAYIQKDDVANFFGGSLTVEAITRKMNKLLGITEPKCKLPAAPPFHHHAAALFLAVVVSPRLLDVLAPPPAEAIAPPARSPRARVATPRSQPARSPQACAATPTTRPLSPPSARGSEALQSAAGISRNVAPAGVRACCILRARTCLRPFFCQLVIAFLTRGVRVVAGLNPGKCLPD</sequence>
<feature type="compositionally biased region" description="Low complexity" evidence="1">
    <location>
        <begin position="15"/>
        <end position="37"/>
    </location>
</feature>
<feature type="domain" description="POT1A/B-like OB fold" evidence="2">
    <location>
        <begin position="64"/>
        <end position="171"/>
    </location>
</feature>
<dbReference type="InterPro" id="IPR028389">
    <property type="entry name" value="POT1"/>
</dbReference>
<dbReference type="Pfam" id="PF25507">
    <property type="entry name" value="OB_POT1A"/>
    <property type="match status" value="1"/>
</dbReference>
<evidence type="ECO:0000256" key="1">
    <source>
        <dbReference type="SAM" id="MobiDB-lite"/>
    </source>
</evidence>
<protein>
    <recommendedName>
        <fullName evidence="2">POT1A/B-like OB fold domain-containing protein</fullName>
    </recommendedName>
</protein>
<proteinExistence type="predicted"/>
<dbReference type="InterPro" id="IPR057620">
    <property type="entry name" value="POT1A/B-like_OB"/>
</dbReference>
<dbReference type="GO" id="GO:0010521">
    <property type="term" value="F:telomerase inhibitor activity"/>
    <property type="evidence" value="ECO:0007669"/>
    <property type="project" value="TreeGrafter"/>
</dbReference>
<feature type="region of interest" description="Disordered" evidence="1">
    <location>
        <begin position="15"/>
        <end position="45"/>
    </location>
</feature>
<dbReference type="Proteomes" id="UP000729402">
    <property type="component" value="Unassembled WGS sequence"/>
</dbReference>
<dbReference type="PANTHER" id="PTHR14513:SF0">
    <property type="entry name" value="PROTECTION OF TELOMERES PROTEIN 1"/>
    <property type="match status" value="1"/>
</dbReference>
<dbReference type="EMBL" id="JAAALK010000283">
    <property type="protein sequence ID" value="KAG8073293.1"/>
    <property type="molecule type" value="Genomic_DNA"/>
</dbReference>
<reference evidence="3" key="2">
    <citation type="submission" date="2021-02" db="EMBL/GenBank/DDBJ databases">
        <authorList>
            <person name="Kimball J.A."/>
            <person name="Haas M.W."/>
            <person name="Macchietto M."/>
            <person name="Kono T."/>
            <person name="Duquette J."/>
            <person name="Shao M."/>
        </authorList>
    </citation>
    <scope>NUCLEOTIDE SEQUENCE</scope>
    <source>
        <tissue evidence="3">Fresh leaf tissue</tissue>
    </source>
</reference>
<reference evidence="3" key="1">
    <citation type="journal article" date="2021" name="bioRxiv">
        <title>Whole Genome Assembly and Annotation of Northern Wild Rice, Zizania palustris L., Supports a Whole Genome Duplication in the Zizania Genus.</title>
        <authorList>
            <person name="Haas M."/>
            <person name="Kono T."/>
            <person name="Macchietto M."/>
            <person name="Millas R."/>
            <person name="McGilp L."/>
            <person name="Shao M."/>
            <person name="Duquette J."/>
            <person name="Hirsch C.N."/>
            <person name="Kimball J."/>
        </authorList>
    </citation>
    <scope>NUCLEOTIDE SEQUENCE</scope>
    <source>
        <tissue evidence="3">Fresh leaf tissue</tissue>
    </source>
</reference>
<accession>A0A8J5W2H1</accession>
<dbReference type="AlphaFoldDB" id="A0A8J5W2H1"/>
<dbReference type="GO" id="GO:0032210">
    <property type="term" value="P:regulation of telomere maintenance via telomerase"/>
    <property type="evidence" value="ECO:0007669"/>
    <property type="project" value="TreeGrafter"/>
</dbReference>
<name>A0A8J5W2H1_ZIZPA</name>